<feature type="region of interest" description="Disordered" evidence="1">
    <location>
        <begin position="268"/>
        <end position="345"/>
    </location>
</feature>
<organism evidence="2 3">
    <name type="scientific">Moniliophthora roreri</name>
    <name type="common">Frosty pod rot fungus</name>
    <name type="synonym">Monilia roreri</name>
    <dbReference type="NCBI Taxonomy" id="221103"/>
    <lineage>
        <taxon>Eukaryota</taxon>
        <taxon>Fungi</taxon>
        <taxon>Dikarya</taxon>
        <taxon>Basidiomycota</taxon>
        <taxon>Agaricomycotina</taxon>
        <taxon>Agaricomycetes</taxon>
        <taxon>Agaricomycetidae</taxon>
        <taxon>Agaricales</taxon>
        <taxon>Marasmiineae</taxon>
        <taxon>Marasmiaceae</taxon>
        <taxon>Moniliophthora</taxon>
    </lineage>
</organism>
<name>A0A0W0GAW7_MONRR</name>
<accession>A0A0W0GAW7</accession>
<proteinExistence type="predicted"/>
<feature type="compositionally biased region" description="Basic and acidic residues" evidence="1">
    <location>
        <begin position="114"/>
        <end position="127"/>
    </location>
</feature>
<comment type="caution">
    <text evidence="2">The sequence shown here is derived from an EMBL/GenBank/DDBJ whole genome shotgun (WGS) entry which is preliminary data.</text>
</comment>
<dbReference type="AlphaFoldDB" id="A0A0W0GAW7"/>
<feature type="region of interest" description="Disordered" evidence="1">
    <location>
        <begin position="1"/>
        <end position="62"/>
    </location>
</feature>
<gene>
    <name evidence="2" type="ORF">WG66_1734</name>
</gene>
<dbReference type="EMBL" id="LATX01000639">
    <property type="protein sequence ID" value="KTB45705.1"/>
    <property type="molecule type" value="Genomic_DNA"/>
</dbReference>
<dbReference type="Proteomes" id="UP000054988">
    <property type="component" value="Unassembled WGS sequence"/>
</dbReference>
<dbReference type="eggNOG" id="ENOG502SHQE">
    <property type="taxonomic scope" value="Eukaryota"/>
</dbReference>
<reference evidence="2 3" key="1">
    <citation type="submission" date="2015-12" db="EMBL/GenBank/DDBJ databases">
        <title>Draft genome sequence of Moniliophthora roreri, the causal agent of frosty pod rot of cacao.</title>
        <authorList>
            <person name="Aime M.C."/>
            <person name="Diaz-Valderrama J.R."/>
            <person name="Kijpornyongpan T."/>
            <person name="Phillips-Mora W."/>
        </authorList>
    </citation>
    <scope>NUCLEOTIDE SEQUENCE [LARGE SCALE GENOMIC DNA]</scope>
    <source>
        <strain evidence="2 3">MCA 2952</strain>
    </source>
</reference>
<evidence type="ECO:0000313" key="3">
    <source>
        <dbReference type="Proteomes" id="UP000054988"/>
    </source>
</evidence>
<evidence type="ECO:0000313" key="2">
    <source>
        <dbReference type="EMBL" id="KTB45705.1"/>
    </source>
</evidence>
<feature type="compositionally biased region" description="Low complexity" evidence="1">
    <location>
        <begin position="282"/>
        <end position="298"/>
    </location>
</feature>
<sequence>MDPTAPNGLSTPLPVMSPQSLGKRSRDPENVTPELAIKRAKAAERQRRKRERDRNGGLNMVSVNQNQHNQGQSQPDLYVQFPQQSFLPIHHHIPQQSRPSNSHRTDPEDLTPEEVARRERVRAAARERQRKHRALIKERKMQALGLDMGNEAIPTQMGEGELQLGVDGQGPQLQQQQFHQLSQQQPHMVYQSALNTDPERIPANVQAASPGQMFATTLLLSFSCAPLLKEHLLNNLQMTDQELASLEPLIAEAWEQWDRQRRQQYVQPPPLNTAASPSEAFTPDTASSTTASTPTSTTGEPSNEFRARFRKPVLAPSPFQAQSPVDDSVIDPALSQGQGLKLEES</sequence>
<evidence type="ECO:0000256" key="1">
    <source>
        <dbReference type="SAM" id="MobiDB-lite"/>
    </source>
</evidence>
<protein>
    <submittedName>
        <fullName evidence="2">Uncharacterized protein</fullName>
    </submittedName>
</protein>
<feature type="region of interest" description="Disordered" evidence="1">
    <location>
        <begin position="93"/>
        <end position="131"/>
    </location>
</feature>